<evidence type="ECO:0000313" key="2">
    <source>
        <dbReference type="EMBL" id="MBE8721544.1"/>
    </source>
</evidence>
<gene>
    <name evidence="2" type="ORF">C4F40_12515</name>
</gene>
<name>A0ABR9T873_9SPHI</name>
<dbReference type="Gene3D" id="2.60.40.10">
    <property type="entry name" value="Immunoglobulins"/>
    <property type="match status" value="1"/>
</dbReference>
<keyword evidence="3" id="KW-1185">Reference proteome</keyword>
<dbReference type="InterPro" id="IPR011050">
    <property type="entry name" value="Pectin_lyase_fold/virulence"/>
</dbReference>
<dbReference type="InterPro" id="IPR032530">
    <property type="entry name" value="DUF4957"/>
</dbReference>
<dbReference type="SUPFAM" id="SSF49265">
    <property type="entry name" value="Fibronectin type III"/>
    <property type="match status" value="1"/>
</dbReference>
<dbReference type="SUPFAM" id="SSF51126">
    <property type="entry name" value="Pectin lyase-like"/>
    <property type="match status" value="1"/>
</dbReference>
<dbReference type="InterPro" id="IPR013783">
    <property type="entry name" value="Ig-like_fold"/>
</dbReference>
<dbReference type="SMART" id="SM00060">
    <property type="entry name" value="FN3"/>
    <property type="match status" value="2"/>
</dbReference>
<dbReference type="InterPro" id="IPR036116">
    <property type="entry name" value="FN3_sf"/>
</dbReference>
<dbReference type="EMBL" id="PSKQ01000021">
    <property type="protein sequence ID" value="MBE8721544.1"/>
    <property type="molecule type" value="Genomic_DNA"/>
</dbReference>
<accession>A0ABR9T873</accession>
<feature type="domain" description="Fibronectin type-III" evidence="1">
    <location>
        <begin position="36"/>
        <end position="128"/>
    </location>
</feature>
<dbReference type="InterPro" id="IPR003961">
    <property type="entry name" value="FN3_dom"/>
</dbReference>
<evidence type="ECO:0000313" key="3">
    <source>
        <dbReference type="Proteomes" id="UP000618319"/>
    </source>
</evidence>
<reference evidence="2 3" key="1">
    <citation type="submission" date="2018-02" db="EMBL/GenBank/DDBJ databases">
        <title>Sphingobacterium KA21.</title>
        <authorList>
            <person name="Vasarhelyi B.M."/>
            <person name="Deshmukh S."/>
            <person name="Balint B."/>
            <person name="Kukolya J."/>
        </authorList>
    </citation>
    <scope>NUCLEOTIDE SEQUENCE [LARGE SCALE GENOMIC DNA]</scope>
    <source>
        <strain evidence="2 3">Ka21</strain>
    </source>
</reference>
<sequence length="579" mass="65105">MKRYITQLITLVLICSTIFWSCKKDPATGGGMLSEAPSNITYMVQQTNVKISWTKPGESFDTYFLELSKFADFSVIDRSEFVDAENESVILRGLDLAENHYVRIRTQKSTPDSQSDWAEVRITTNPSDILMPIAREHVSGTSVTVSWDFPHTDESTSQEVSHIVLIPEFGTTREIKLSEQQIAAKTTNIDDLEKDMAYEVRIYNNAFLRGRQEFITGAESVNGVWTLSPHSDLKDAIERSVDGDQIVLKAGVYDFWNEEIIVDNKHISIQSIGDAIDAKVYVKSFVLKGSGNAGISFAGLDLSGTRVDSYKKEIPNTADTRWNSWLIHVDGDATGFDAVSFDNCKIRSYYTGLLTINEEQVGNSVSIHNTVVGYMGEDGQHAFINVGAARIKEGKFTNSTFFKTNKMFINVDREKNLQNDIDFLFKNNTVDNSWNAMAFDFKASKLPTVVRLENNLFSNITTAANFFNNFAQVANDFDKRLINCNFWNVRSKATIYGSNSSNMPVYNWELRHPNNRWNEVVPAFVMNDASHANPNSIKEYPMAFDPKYENAESGNFKIGADSELRAAAGGNAIGDPRWW</sequence>
<dbReference type="PROSITE" id="PS50853">
    <property type="entry name" value="FN3"/>
    <property type="match status" value="1"/>
</dbReference>
<dbReference type="CDD" id="cd00063">
    <property type="entry name" value="FN3"/>
    <property type="match status" value="1"/>
</dbReference>
<protein>
    <recommendedName>
        <fullName evidence="1">Fibronectin type-III domain-containing protein</fullName>
    </recommendedName>
</protein>
<dbReference type="Pfam" id="PF16318">
    <property type="entry name" value="DUF4957"/>
    <property type="match status" value="1"/>
</dbReference>
<proteinExistence type="predicted"/>
<evidence type="ECO:0000259" key="1">
    <source>
        <dbReference type="PROSITE" id="PS50853"/>
    </source>
</evidence>
<dbReference type="Proteomes" id="UP000618319">
    <property type="component" value="Unassembled WGS sequence"/>
</dbReference>
<organism evidence="2 3">
    <name type="scientific">Sphingobacterium pedocola</name>
    <dbReference type="NCBI Taxonomy" id="2082722"/>
    <lineage>
        <taxon>Bacteria</taxon>
        <taxon>Pseudomonadati</taxon>
        <taxon>Bacteroidota</taxon>
        <taxon>Sphingobacteriia</taxon>
        <taxon>Sphingobacteriales</taxon>
        <taxon>Sphingobacteriaceae</taxon>
        <taxon>Sphingobacterium</taxon>
    </lineage>
</organism>
<comment type="caution">
    <text evidence="2">The sequence shown here is derived from an EMBL/GenBank/DDBJ whole genome shotgun (WGS) entry which is preliminary data.</text>
</comment>
<dbReference type="RefSeq" id="WP_196939497.1">
    <property type="nucleotide sequence ID" value="NZ_MU158690.1"/>
</dbReference>